<dbReference type="RefSeq" id="WP_123784451.1">
    <property type="nucleotide sequence ID" value="NZ_CP033713.1"/>
</dbReference>
<organism evidence="1 2">
    <name type="scientific">Yersinia pseudotuberculosis</name>
    <dbReference type="NCBI Taxonomy" id="633"/>
    <lineage>
        <taxon>Bacteria</taxon>
        <taxon>Pseudomonadati</taxon>
        <taxon>Pseudomonadota</taxon>
        <taxon>Gammaproteobacteria</taxon>
        <taxon>Enterobacterales</taxon>
        <taxon>Yersiniaceae</taxon>
        <taxon>Yersinia</taxon>
    </lineage>
</organism>
<proteinExistence type="predicted"/>
<name>A0ABM7ALU2_YERPU</name>
<gene>
    <name evidence="1" type="ORF">EGX47_21375</name>
</gene>
<evidence type="ECO:0000313" key="2">
    <source>
        <dbReference type="Proteomes" id="UP000268669"/>
    </source>
</evidence>
<reference evidence="1" key="1">
    <citation type="submission" date="2018-11" db="EMBL/GenBank/DDBJ databases">
        <title>FDA dAtabase for Regulatory Grade micrObial Sequences (FDA-ARGOS): Supporting development and validation of Infectious Disease Dx tests.</title>
        <authorList>
            <person name="Bliska J."/>
            <person name="Cleland M.-M."/>
            <person name="Tallon L."/>
            <person name="Sadzewicz L."/>
            <person name="Zhao X."/>
            <person name="Vavikolanu K."/>
            <person name="Mehta A."/>
            <person name="Aluvathingal J."/>
            <person name="Nadendla S."/>
            <person name="Yan Y."/>
            <person name="Sichtig H."/>
        </authorList>
    </citation>
    <scope>NUCLEOTIDE SEQUENCE [LARGE SCALE GENOMIC DNA]</scope>
    <source>
        <strain evidence="1">FDAARGOS_581</strain>
    </source>
</reference>
<dbReference type="EMBL" id="CP033713">
    <property type="protein sequence ID" value="AYW93618.1"/>
    <property type="molecule type" value="Genomic_DNA"/>
</dbReference>
<protein>
    <submittedName>
        <fullName evidence="1">Uncharacterized protein</fullName>
    </submittedName>
</protein>
<keyword evidence="2" id="KW-1185">Reference proteome</keyword>
<sequence length="100" mass="11209">MVIDIDIPTYQSDTQLNEWVKSQQEGYLTHTQALEIIKQQIPKTAQVINEYQAQGVELAADGFHKSVFSAIEEDGVIKSLLYIKADLMQFAASLRGEHNG</sequence>
<evidence type="ECO:0000313" key="1">
    <source>
        <dbReference type="EMBL" id="AYW93618.1"/>
    </source>
</evidence>
<accession>A0ABM7ALU2</accession>
<dbReference type="Proteomes" id="UP000268669">
    <property type="component" value="Chromosome"/>
</dbReference>